<dbReference type="PANTHER" id="PTHR44196">
    <property type="entry name" value="DEHYDROGENASE/REDUCTASE SDR FAMILY MEMBER 7B"/>
    <property type="match status" value="1"/>
</dbReference>
<dbReference type="InterPro" id="IPR057326">
    <property type="entry name" value="KR_dom"/>
</dbReference>
<evidence type="ECO:0000256" key="2">
    <source>
        <dbReference type="ARBA" id="ARBA00023002"/>
    </source>
</evidence>
<dbReference type="PROSITE" id="PS00061">
    <property type="entry name" value="ADH_SHORT"/>
    <property type="match status" value="1"/>
</dbReference>
<dbReference type="CDD" id="cd05360">
    <property type="entry name" value="SDR_c3"/>
    <property type="match status" value="1"/>
</dbReference>
<dbReference type="GO" id="GO:0016491">
    <property type="term" value="F:oxidoreductase activity"/>
    <property type="evidence" value="ECO:0007669"/>
    <property type="project" value="UniProtKB-KW"/>
</dbReference>
<dbReference type="PRINTS" id="PR00081">
    <property type="entry name" value="GDHRDH"/>
</dbReference>
<name>A0ABD5Q0I6_9EURY</name>
<dbReference type="PANTHER" id="PTHR44196:SF1">
    <property type="entry name" value="DEHYDROGENASE_REDUCTASE SDR FAMILY MEMBER 7B"/>
    <property type="match status" value="1"/>
</dbReference>
<dbReference type="AlphaFoldDB" id="A0ABD5Q0I6"/>
<keyword evidence="5" id="KW-0472">Membrane</keyword>
<dbReference type="SUPFAM" id="SSF51735">
    <property type="entry name" value="NAD(P)-binding Rossmann-fold domains"/>
    <property type="match status" value="1"/>
</dbReference>
<evidence type="ECO:0000256" key="3">
    <source>
        <dbReference type="RuleBase" id="RU000363"/>
    </source>
</evidence>
<dbReference type="GeneID" id="73045223"/>
<evidence type="ECO:0000313" key="8">
    <source>
        <dbReference type="Proteomes" id="UP001595945"/>
    </source>
</evidence>
<keyword evidence="5" id="KW-1133">Transmembrane helix</keyword>
<dbReference type="RefSeq" id="WP_254266826.1">
    <property type="nucleotide sequence ID" value="NZ_CP100400.1"/>
</dbReference>
<dbReference type="InterPro" id="IPR020904">
    <property type="entry name" value="Sc_DH/Rdtase_CS"/>
</dbReference>
<evidence type="ECO:0000313" key="7">
    <source>
        <dbReference type="EMBL" id="MFC4824098.1"/>
    </source>
</evidence>
<gene>
    <name evidence="7" type="ORF">ACFO9K_07465</name>
</gene>
<evidence type="ECO:0000256" key="5">
    <source>
        <dbReference type="SAM" id="Phobius"/>
    </source>
</evidence>
<dbReference type="SMART" id="SM00822">
    <property type="entry name" value="PKS_KR"/>
    <property type="match status" value="1"/>
</dbReference>
<keyword evidence="2" id="KW-0560">Oxidoreductase</keyword>
<feature type="region of interest" description="Disordered" evidence="4">
    <location>
        <begin position="335"/>
        <end position="367"/>
    </location>
</feature>
<protein>
    <submittedName>
        <fullName evidence="7">SDR family oxidoreductase</fullName>
    </submittedName>
</protein>
<dbReference type="InterPro" id="IPR036291">
    <property type="entry name" value="NAD(P)-bd_dom_sf"/>
</dbReference>
<dbReference type="InterPro" id="IPR002347">
    <property type="entry name" value="SDR_fam"/>
</dbReference>
<accession>A0ABD5Q0I6</accession>
<dbReference type="EMBL" id="JBHSHT010000001">
    <property type="protein sequence ID" value="MFC4824098.1"/>
    <property type="molecule type" value="Genomic_DNA"/>
</dbReference>
<feature type="domain" description="Ketoreductase" evidence="6">
    <location>
        <begin position="11"/>
        <end position="184"/>
    </location>
</feature>
<keyword evidence="8" id="KW-1185">Reference proteome</keyword>
<feature type="compositionally biased region" description="Basic and acidic residues" evidence="4">
    <location>
        <begin position="289"/>
        <end position="300"/>
    </location>
</feature>
<comment type="caution">
    <text evidence="7">The sequence shown here is derived from an EMBL/GenBank/DDBJ whole genome shotgun (WGS) entry which is preliminary data.</text>
</comment>
<dbReference type="Proteomes" id="UP001595945">
    <property type="component" value="Unassembled WGS sequence"/>
</dbReference>
<dbReference type="PRINTS" id="PR00080">
    <property type="entry name" value="SDRFAMILY"/>
</dbReference>
<dbReference type="Pfam" id="PF00106">
    <property type="entry name" value="adh_short"/>
    <property type="match status" value="1"/>
</dbReference>
<keyword evidence="5" id="KW-0812">Transmembrane</keyword>
<feature type="transmembrane region" description="Helical" evidence="5">
    <location>
        <begin position="314"/>
        <end position="333"/>
    </location>
</feature>
<evidence type="ECO:0000256" key="4">
    <source>
        <dbReference type="SAM" id="MobiDB-lite"/>
    </source>
</evidence>
<feature type="compositionally biased region" description="Basic and acidic residues" evidence="4">
    <location>
        <begin position="335"/>
        <end position="359"/>
    </location>
</feature>
<comment type="similarity">
    <text evidence="1 3">Belongs to the short-chain dehydrogenases/reductases (SDR) family.</text>
</comment>
<feature type="region of interest" description="Disordered" evidence="4">
    <location>
        <begin position="269"/>
        <end position="300"/>
    </location>
</feature>
<evidence type="ECO:0000256" key="1">
    <source>
        <dbReference type="ARBA" id="ARBA00006484"/>
    </source>
</evidence>
<sequence length="367" mass="39619">MSVNLKPVEEQVMVITGASSGIGLTTARMAADRGARVVLAARSEDALRELTDEIARNGGEATYVVADVRDRDDVRKIARVARETYGGFDTWVNVAGAFLYGKLADTPVEDMREQFETNVWGLLYGSLEAADHLKERGGAILNVGSVASDRALPLQGSYSASKHAVKGFTDALRMELEQENAPVSVTLVKPASIDTPYSDHAKNYMDEEATLPPPIYSPETVARAILDAAERPQRDVYVGGGAKGMAALGYYASGLLDTVMEKLFVPMQKKESPARPDGPNNIDAPTGDLEERGDYDRHVSETSAYTAASQRRSLTGVAVAGLGAVGLALYARYRSGRDGDTRRGDDSETGERATERRTVETAPRTRR</sequence>
<proteinExistence type="inferred from homology"/>
<dbReference type="NCBIfam" id="NF005495">
    <property type="entry name" value="PRK07109.1"/>
    <property type="match status" value="1"/>
</dbReference>
<reference evidence="7 8" key="1">
    <citation type="journal article" date="2019" name="Int. J. Syst. Evol. Microbiol.">
        <title>The Global Catalogue of Microorganisms (GCM) 10K type strain sequencing project: providing services to taxonomists for standard genome sequencing and annotation.</title>
        <authorList>
            <consortium name="The Broad Institute Genomics Platform"/>
            <consortium name="The Broad Institute Genome Sequencing Center for Infectious Disease"/>
            <person name="Wu L."/>
            <person name="Ma J."/>
        </authorList>
    </citation>
    <scope>NUCLEOTIDE SEQUENCE [LARGE SCALE GENOMIC DNA]</scope>
    <source>
        <strain evidence="7 8">XZYJ18</strain>
    </source>
</reference>
<organism evidence="7 8">
    <name type="scientific">Halorussus aquaticus</name>
    <dbReference type="NCBI Taxonomy" id="2953748"/>
    <lineage>
        <taxon>Archaea</taxon>
        <taxon>Methanobacteriati</taxon>
        <taxon>Methanobacteriota</taxon>
        <taxon>Stenosarchaea group</taxon>
        <taxon>Halobacteria</taxon>
        <taxon>Halobacteriales</taxon>
        <taxon>Haladaptataceae</taxon>
        <taxon>Halorussus</taxon>
    </lineage>
</organism>
<evidence type="ECO:0000259" key="6">
    <source>
        <dbReference type="SMART" id="SM00822"/>
    </source>
</evidence>
<dbReference type="Gene3D" id="3.40.50.720">
    <property type="entry name" value="NAD(P)-binding Rossmann-like Domain"/>
    <property type="match status" value="1"/>
</dbReference>